<dbReference type="PANTHER" id="PTHR47966:SF51">
    <property type="entry name" value="BETA-SITE APP-CLEAVING ENZYME, ISOFORM A-RELATED"/>
    <property type="match status" value="1"/>
</dbReference>
<reference evidence="8" key="1">
    <citation type="submission" date="2021-02" db="EMBL/GenBank/DDBJ databases">
        <authorList>
            <person name="Dougan E. K."/>
            <person name="Rhodes N."/>
            <person name="Thang M."/>
            <person name="Chan C."/>
        </authorList>
    </citation>
    <scope>NUCLEOTIDE SEQUENCE</scope>
</reference>
<evidence type="ECO:0000256" key="3">
    <source>
        <dbReference type="ARBA" id="ARBA00022750"/>
    </source>
</evidence>
<dbReference type="AlphaFoldDB" id="A0A813HUY4"/>
<dbReference type="CDD" id="cd05471">
    <property type="entry name" value="pepsin_like"/>
    <property type="match status" value="1"/>
</dbReference>
<name>A0A813HUY4_POLGL</name>
<evidence type="ECO:0000256" key="4">
    <source>
        <dbReference type="ARBA" id="ARBA00022801"/>
    </source>
</evidence>
<keyword evidence="4 5" id="KW-0378">Hydrolase</keyword>
<dbReference type="PROSITE" id="PS00141">
    <property type="entry name" value="ASP_PROTEASE"/>
    <property type="match status" value="1"/>
</dbReference>
<dbReference type="Pfam" id="PF00026">
    <property type="entry name" value="Asp"/>
    <property type="match status" value="1"/>
</dbReference>
<evidence type="ECO:0000256" key="2">
    <source>
        <dbReference type="ARBA" id="ARBA00022670"/>
    </source>
</evidence>
<evidence type="ECO:0000256" key="1">
    <source>
        <dbReference type="ARBA" id="ARBA00007447"/>
    </source>
</evidence>
<sequence length="540" mass="58779">MAPLSFVAALLLLSAPGIGTVAVENEGRISCSPLKNMGSFSTVTVKIGTPPQTFSLVADTGSDDVIVQSCICKLGGFCPGEFGRCFKGSNKSSSFVMEGQNKSDEAHVVQMTFGSGDIVAVEASDQVSVGLESAFMNNSLLLMVRQKLELSGQFEGILGLGRPHRDELSMLQTSPKRYPAPRLWSPGDSAEAEPLMKMPGFLEEAGVSRFSMCFNAKEDGVLRLNAPKAQNAMGSVGNMHWGLDFQGISVGGASKPVKFCSPESKKHGQETACGIIPDSGTTMIMGPQDQINKLFEELCDGWERCRKFHGRLAEQVSTLQQHRKLGSSFTKRKEEIPPELQDIFKELEDAFEAAVGEESAGDDASYEPKKSVYDDASYEPQKAASFQLLLQQCGSWAKSSNLNDEMPSLFFRVAGKTGGSDVLELKPDSYVGEMPLNSQTTELGCVPLFGEMDYPTELNGPVWIFGTPLFYQFQVHYDREPEPPTVSFLREPCGTCVDGRPLNQTASLLSRQAEKSLTQGSLRRIMGLPRQPEIDTSKPL</sequence>
<comment type="caution">
    <text evidence="8">The sequence shown here is derived from an EMBL/GenBank/DDBJ whole genome shotgun (WGS) entry which is preliminary data.</text>
</comment>
<dbReference type="Gene3D" id="2.40.70.10">
    <property type="entry name" value="Acid Proteases"/>
    <property type="match status" value="2"/>
</dbReference>
<dbReference type="InterPro" id="IPR033121">
    <property type="entry name" value="PEPTIDASE_A1"/>
</dbReference>
<accession>A0A813HUY4</accession>
<dbReference type="InterPro" id="IPR034164">
    <property type="entry name" value="Pepsin-like_dom"/>
</dbReference>
<protein>
    <recommendedName>
        <fullName evidence="7">Peptidase A1 domain-containing protein</fullName>
    </recommendedName>
</protein>
<proteinExistence type="inferred from homology"/>
<dbReference type="InterPro" id="IPR001461">
    <property type="entry name" value="Aspartic_peptidase_A1"/>
</dbReference>
<gene>
    <name evidence="8" type="ORF">PGLA1383_LOCUS56173</name>
</gene>
<evidence type="ECO:0000313" key="9">
    <source>
        <dbReference type="Proteomes" id="UP000654075"/>
    </source>
</evidence>
<comment type="similarity">
    <text evidence="1 5">Belongs to the peptidase A1 family.</text>
</comment>
<keyword evidence="6" id="KW-0732">Signal</keyword>
<evidence type="ECO:0000313" key="8">
    <source>
        <dbReference type="EMBL" id="CAE8641550.1"/>
    </source>
</evidence>
<keyword evidence="9" id="KW-1185">Reference proteome</keyword>
<evidence type="ECO:0000256" key="5">
    <source>
        <dbReference type="RuleBase" id="RU000454"/>
    </source>
</evidence>
<dbReference type="PRINTS" id="PR00792">
    <property type="entry name" value="PEPSIN"/>
</dbReference>
<keyword evidence="3 5" id="KW-0064">Aspartyl protease</keyword>
<evidence type="ECO:0000259" key="7">
    <source>
        <dbReference type="PROSITE" id="PS51767"/>
    </source>
</evidence>
<dbReference type="Proteomes" id="UP000654075">
    <property type="component" value="Unassembled WGS sequence"/>
</dbReference>
<dbReference type="OMA" id="CICDEVQ"/>
<organism evidence="8 9">
    <name type="scientific">Polarella glacialis</name>
    <name type="common">Dinoflagellate</name>
    <dbReference type="NCBI Taxonomy" id="89957"/>
    <lineage>
        <taxon>Eukaryota</taxon>
        <taxon>Sar</taxon>
        <taxon>Alveolata</taxon>
        <taxon>Dinophyceae</taxon>
        <taxon>Suessiales</taxon>
        <taxon>Suessiaceae</taxon>
        <taxon>Polarella</taxon>
    </lineage>
</organism>
<feature type="signal peptide" evidence="6">
    <location>
        <begin position="1"/>
        <end position="22"/>
    </location>
</feature>
<dbReference type="PANTHER" id="PTHR47966">
    <property type="entry name" value="BETA-SITE APP-CLEAVING ENZYME, ISOFORM A-RELATED"/>
    <property type="match status" value="1"/>
</dbReference>
<dbReference type="SUPFAM" id="SSF50630">
    <property type="entry name" value="Acid proteases"/>
    <property type="match status" value="1"/>
</dbReference>
<dbReference type="InterPro" id="IPR001969">
    <property type="entry name" value="Aspartic_peptidase_AS"/>
</dbReference>
<dbReference type="OrthoDB" id="771136at2759"/>
<dbReference type="GO" id="GO:0004190">
    <property type="term" value="F:aspartic-type endopeptidase activity"/>
    <property type="evidence" value="ECO:0007669"/>
    <property type="project" value="UniProtKB-KW"/>
</dbReference>
<dbReference type="GO" id="GO:0006508">
    <property type="term" value="P:proteolysis"/>
    <property type="evidence" value="ECO:0007669"/>
    <property type="project" value="UniProtKB-KW"/>
</dbReference>
<dbReference type="EMBL" id="CAJNNV010032932">
    <property type="protein sequence ID" value="CAE8641550.1"/>
    <property type="molecule type" value="Genomic_DNA"/>
</dbReference>
<evidence type="ECO:0000256" key="6">
    <source>
        <dbReference type="SAM" id="SignalP"/>
    </source>
</evidence>
<feature type="domain" description="Peptidase A1" evidence="7">
    <location>
        <begin position="41"/>
        <end position="489"/>
    </location>
</feature>
<feature type="chain" id="PRO_5032915374" description="Peptidase A1 domain-containing protein" evidence="6">
    <location>
        <begin position="23"/>
        <end position="540"/>
    </location>
</feature>
<dbReference type="InterPro" id="IPR021109">
    <property type="entry name" value="Peptidase_aspartic_dom_sf"/>
</dbReference>
<dbReference type="PROSITE" id="PS51767">
    <property type="entry name" value="PEPTIDASE_A1"/>
    <property type="match status" value="1"/>
</dbReference>
<keyword evidence="2 5" id="KW-0645">Protease</keyword>